<organism evidence="2 3">
    <name type="scientific">Streptomonospora alba</name>
    <dbReference type="NCBI Taxonomy" id="183763"/>
    <lineage>
        <taxon>Bacteria</taxon>
        <taxon>Bacillati</taxon>
        <taxon>Actinomycetota</taxon>
        <taxon>Actinomycetes</taxon>
        <taxon>Streptosporangiales</taxon>
        <taxon>Nocardiopsidaceae</taxon>
        <taxon>Streptomonospora</taxon>
    </lineage>
</organism>
<proteinExistence type="predicted"/>
<feature type="domain" description="Bacterial bifunctional deaminase-reductase C-terminal" evidence="1">
    <location>
        <begin position="4"/>
        <end position="192"/>
    </location>
</feature>
<name>A0A0C2JM26_9ACTN</name>
<sequence>MAGTVFFSVSMSLDGFIAPESLDDLMGRQWMELQQWIFPQRFFRENLKLGEGGEEGRDNEIVRETFERTGASVMGKRMFDAGERAWPEEAPFHTPVFVVTHEKRAPWERPGGTTFHFVNDGIEAALDQAREAAGDRDVRIAGGGATILEYVNAGLIDEFSIALSPVLFGSGIRLFEGVDAGRVALEPVRAEPSPRVTHLTYAVRER</sequence>
<dbReference type="Pfam" id="PF01872">
    <property type="entry name" value="RibD_C"/>
    <property type="match status" value="1"/>
</dbReference>
<keyword evidence="3" id="KW-1185">Reference proteome</keyword>
<dbReference type="PANTHER" id="PTHR38011">
    <property type="entry name" value="DIHYDROFOLATE REDUCTASE FAMILY PROTEIN (AFU_ORTHOLOGUE AFUA_8G06820)"/>
    <property type="match status" value="1"/>
</dbReference>
<dbReference type="Proteomes" id="UP000031675">
    <property type="component" value="Unassembled WGS sequence"/>
</dbReference>
<evidence type="ECO:0000259" key="1">
    <source>
        <dbReference type="Pfam" id="PF01872"/>
    </source>
</evidence>
<dbReference type="InterPro" id="IPR002734">
    <property type="entry name" value="RibDG_C"/>
</dbReference>
<dbReference type="PANTHER" id="PTHR38011:SF12">
    <property type="entry name" value="BIFUNCTIONAL DEAMINASE-REDUCTASE DOMAIN PROTEIN"/>
    <property type="match status" value="1"/>
</dbReference>
<dbReference type="RefSeq" id="WP_040270671.1">
    <property type="nucleotide sequence ID" value="NZ_JROO01000006.1"/>
</dbReference>
<dbReference type="AlphaFoldDB" id="A0A0C2JM26"/>
<accession>A0A0C2JM26</accession>
<dbReference type="EMBL" id="JROO01000006">
    <property type="protein sequence ID" value="KII00011.1"/>
    <property type="molecule type" value="Genomic_DNA"/>
</dbReference>
<evidence type="ECO:0000313" key="3">
    <source>
        <dbReference type="Proteomes" id="UP000031675"/>
    </source>
</evidence>
<dbReference type="OrthoDB" id="2313602at2"/>
<evidence type="ECO:0000313" key="2">
    <source>
        <dbReference type="EMBL" id="KII00011.1"/>
    </source>
</evidence>
<dbReference type="SUPFAM" id="SSF53597">
    <property type="entry name" value="Dihydrofolate reductase-like"/>
    <property type="match status" value="1"/>
</dbReference>
<dbReference type="Gene3D" id="3.40.430.10">
    <property type="entry name" value="Dihydrofolate Reductase, subunit A"/>
    <property type="match status" value="1"/>
</dbReference>
<dbReference type="InterPro" id="IPR050765">
    <property type="entry name" value="Riboflavin_Biosynth_HTPR"/>
</dbReference>
<dbReference type="InterPro" id="IPR024072">
    <property type="entry name" value="DHFR-like_dom_sf"/>
</dbReference>
<dbReference type="STRING" id="183763.LP52_03420"/>
<dbReference type="GO" id="GO:0009231">
    <property type="term" value="P:riboflavin biosynthetic process"/>
    <property type="evidence" value="ECO:0007669"/>
    <property type="project" value="InterPro"/>
</dbReference>
<dbReference type="GO" id="GO:0008703">
    <property type="term" value="F:5-amino-6-(5-phosphoribosylamino)uracil reductase activity"/>
    <property type="evidence" value="ECO:0007669"/>
    <property type="project" value="InterPro"/>
</dbReference>
<gene>
    <name evidence="2" type="ORF">LP52_03420</name>
</gene>
<comment type="caution">
    <text evidence="2">The sequence shown here is derived from an EMBL/GenBank/DDBJ whole genome shotgun (WGS) entry which is preliminary data.</text>
</comment>
<protein>
    <submittedName>
        <fullName evidence="2">Deaminase</fullName>
    </submittedName>
</protein>
<reference evidence="3" key="1">
    <citation type="journal article" date="2015" name="Chem. Biol.">
        <title>Structure, bioactivity, and resistance mechanism of streptomonomicin, an unusual lasso Peptide from an understudied halophilic actinomycete.</title>
        <authorList>
            <person name="Metelev M."/>
            <person name="Tietz J.I."/>
            <person name="Melby J.O."/>
            <person name="Blair P.M."/>
            <person name="Zhu L."/>
            <person name="Livnat I."/>
            <person name="Severinov K."/>
            <person name="Mitchell D.A."/>
        </authorList>
    </citation>
    <scope>NUCLEOTIDE SEQUENCE [LARGE SCALE GENOMIC DNA]</scope>
    <source>
        <strain evidence="3">YIM 90003</strain>
    </source>
</reference>